<reference evidence="10" key="1">
    <citation type="submission" date="2020-05" db="EMBL/GenBank/DDBJ databases">
        <authorList>
            <person name="Chiriac C."/>
            <person name="Salcher M."/>
            <person name="Ghai R."/>
            <person name="Kavagutti S V."/>
        </authorList>
    </citation>
    <scope>NUCLEOTIDE SEQUENCE</scope>
</reference>
<dbReference type="SUPFAM" id="SSF52402">
    <property type="entry name" value="Adenine nucleotide alpha hydrolases-like"/>
    <property type="match status" value="1"/>
</dbReference>
<dbReference type="AlphaFoldDB" id="A0A6J7JN07"/>
<name>A0A6J7JN07_9ZZZZ</name>
<dbReference type="InterPro" id="IPR015262">
    <property type="entry name" value="tRNA_Ile_lys_synt_subst-bd"/>
</dbReference>
<dbReference type="GO" id="GO:0008033">
    <property type="term" value="P:tRNA processing"/>
    <property type="evidence" value="ECO:0007669"/>
    <property type="project" value="UniProtKB-KW"/>
</dbReference>
<dbReference type="InterPro" id="IPR012795">
    <property type="entry name" value="tRNA_Ile_lys_synt_N"/>
</dbReference>
<dbReference type="Gene3D" id="3.40.50.620">
    <property type="entry name" value="HUPs"/>
    <property type="match status" value="1"/>
</dbReference>
<evidence type="ECO:0000259" key="8">
    <source>
        <dbReference type="Pfam" id="PF01171"/>
    </source>
</evidence>
<dbReference type="SUPFAM" id="SSF82829">
    <property type="entry name" value="MesJ substrate recognition domain-like"/>
    <property type="match status" value="1"/>
</dbReference>
<dbReference type="InterPro" id="IPR011063">
    <property type="entry name" value="TilS/TtcA_N"/>
</dbReference>
<evidence type="ECO:0000256" key="4">
    <source>
        <dbReference type="ARBA" id="ARBA00022694"/>
    </source>
</evidence>
<evidence type="ECO:0000256" key="2">
    <source>
        <dbReference type="ARBA" id="ARBA00022490"/>
    </source>
</evidence>
<dbReference type="EC" id="6.3.4.19" evidence="1"/>
<dbReference type="PANTHER" id="PTHR43033">
    <property type="entry name" value="TRNA(ILE)-LYSIDINE SYNTHASE-RELATED"/>
    <property type="match status" value="1"/>
</dbReference>
<gene>
    <name evidence="10" type="ORF">UFOPK3837_00055</name>
</gene>
<dbReference type="EMBL" id="CAFBNO010000001">
    <property type="protein sequence ID" value="CAB4944980.1"/>
    <property type="molecule type" value="Genomic_DNA"/>
</dbReference>
<feature type="domain" description="tRNA(Ile)-lysidine synthase substrate-binding" evidence="9">
    <location>
        <begin position="252"/>
        <end position="311"/>
    </location>
</feature>
<dbReference type="PANTHER" id="PTHR43033:SF1">
    <property type="entry name" value="TRNA(ILE)-LYSIDINE SYNTHASE-RELATED"/>
    <property type="match status" value="1"/>
</dbReference>
<dbReference type="Pfam" id="PF01171">
    <property type="entry name" value="ATP_bind_3"/>
    <property type="match status" value="1"/>
</dbReference>
<keyword evidence="5" id="KW-0547">Nucleotide-binding</keyword>
<dbReference type="Pfam" id="PF09179">
    <property type="entry name" value="TilS"/>
    <property type="match status" value="1"/>
</dbReference>
<keyword evidence="3" id="KW-0436">Ligase</keyword>
<keyword evidence="4" id="KW-0819">tRNA processing</keyword>
<comment type="catalytic activity">
    <reaction evidence="7">
        <text>cytidine(34) in tRNA(Ile2) + L-lysine + ATP = lysidine(34) in tRNA(Ile2) + AMP + diphosphate + H(+)</text>
        <dbReference type="Rhea" id="RHEA:43744"/>
        <dbReference type="Rhea" id="RHEA-COMP:10625"/>
        <dbReference type="Rhea" id="RHEA-COMP:10670"/>
        <dbReference type="ChEBI" id="CHEBI:15378"/>
        <dbReference type="ChEBI" id="CHEBI:30616"/>
        <dbReference type="ChEBI" id="CHEBI:32551"/>
        <dbReference type="ChEBI" id="CHEBI:33019"/>
        <dbReference type="ChEBI" id="CHEBI:82748"/>
        <dbReference type="ChEBI" id="CHEBI:83665"/>
        <dbReference type="ChEBI" id="CHEBI:456215"/>
        <dbReference type="EC" id="6.3.4.19"/>
    </reaction>
</comment>
<keyword evidence="6" id="KW-0067">ATP-binding</keyword>
<dbReference type="GO" id="GO:0032267">
    <property type="term" value="F:tRNA(Ile)-lysidine synthase activity"/>
    <property type="evidence" value="ECO:0007669"/>
    <property type="project" value="UniProtKB-EC"/>
</dbReference>
<evidence type="ECO:0000256" key="1">
    <source>
        <dbReference type="ARBA" id="ARBA00013267"/>
    </source>
</evidence>
<dbReference type="CDD" id="cd01992">
    <property type="entry name" value="TilS_N"/>
    <property type="match status" value="1"/>
</dbReference>
<dbReference type="GO" id="GO:0005737">
    <property type="term" value="C:cytoplasm"/>
    <property type="evidence" value="ECO:0007669"/>
    <property type="project" value="InterPro"/>
</dbReference>
<dbReference type="GO" id="GO:0005524">
    <property type="term" value="F:ATP binding"/>
    <property type="evidence" value="ECO:0007669"/>
    <property type="project" value="UniProtKB-KW"/>
</dbReference>
<dbReference type="Gene3D" id="1.20.59.20">
    <property type="match status" value="1"/>
</dbReference>
<protein>
    <recommendedName>
        <fullName evidence="1">tRNA(Ile)-lysidine synthetase</fullName>
        <ecNumber evidence="1">6.3.4.19</ecNumber>
    </recommendedName>
</protein>
<proteinExistence type="inferred from homology"/>
<evidence type="ECO:0000313" key="10">
    <source>
        <dbReference type="EMBL" id="CAB4944980.1"/>
    </source>
</evidence>
<dbReference type="NCBIfam" id="TIGR02432">
    <property type="entry name" value="lysidine_TilS_N"/>
    <property type="match status" value="1"/>
</dbReference>
<evidence type="ECO:0000256" key="6">
    <source>
        <dbReference type="ARBA" id="ARBA00022840"/>
    </source>
</evidence>
<dbReference type="HAMAP" id="MF_01161">
    <property type="entry name" value="tRNA_Ile_lys_synt"/>
    <property type="match status" value="1"/>
</dbReference>
<dbReference type="InterPro" id="IPR012094">
    <property type="entry name" value="tRNA_Ile_lys_synt"/>
</dbReference>
<keyword evidence="2" id="KW-0963">Cytoplasm</keyword>
<organism evidence="10">
    <name type="scientific">freshwater metagenome</name>
    <dbReference type="NCBI Taxonomy" id="449393"/>
    <lineage>
        <taxon>unclassified sequences</taxon>
        <taxon>metagenomes</taxon>
        <taxon>ecological metagenomes</taxon>
    </lineage>
</organism>
<evidence type="ECO:0000256" key="7">
    <source>
        <dbReference type="ARBA" id="ARBA00048539"/>
    </source>
</evidence>
<accession>A0A6J7JN07</accession>
<dbReference type="InterPro" id="IPR014729">
    <property type="entry name" value="Rossmann-like_a/b/a_fold"/>
</dbReference>
<evidence type="ECO:0000256" key="5">
    <source>
        <dbReference type="ARBA" id="ARBA00022741"/>
    </source>
</evidence>
<feature type="domain" description="tRNA(Ile)-lysidine/2-thiocytidine synthase N-terminal" evidence="8">
    <location>
        <begin position="29"/>
        <end position="199"/>
    </location>
</feature>
<evidence type="ECO:0000259" key="9">
    <source>
        <dbReference type="Pfam" id="PF09179"/>
    </source>
</evidence>
<sequence length="328" mass="35257">MRPRLTPAVAQVRSAVRDALAEASKDDLVLVAVSGGPDSLALAAGLAFEGPRLELKIGAVIVDHQLQAVSTEVARNTAEKLAALGFETVIVRQVTVQGTSEAAAREARYQALDDVANELGAKYVLLGHTLNDQAETVLLGLTQGSGARSLSGMAKSNGRYLRPLLGLTRAITLEASVDLDPWHDPHNKSEKFTRVRVRENVLPVLEAELGPGVAEALNRTAEQLREDADYLEELALAEYHSMATLGSTSMTLPVASLAALPNALRFRVIKHALEVFGSRPQRVHVLAVNELIDDWHGQKELTLPGVRVVRKGEALELKTTKTLKPGAC</sequence>
<evidence type="ECO:0000256" key="3">
    <source>
        <dbReference type="ARBA" id="ARBA00022598"/>
    </source>
</evidence>